<proteinExistence type="predicted"/>
<organism evidence="4 5">
    <name type="scientific">Jiulongibacter sediminis</name>
    <dbReference type="NCBI Taxonomy" id="1605367"/>
    <lineage>
        <taxon>Bacteria</taxon>
        <taxon>Pseudomonadati</taxon>
        <taxon>Bacteroidota</taxon>
        <taxon>Cytophagia</taxon>
        <taxon>Cytophagales</taxon>
        <taxon>Leadbetterellaceae</taxon>
        <taxon>Jiulongibacter</taxon>
    </lineage>
</organism>
<dbReference type="InterPro" id="IPR016181">
    <property type="entry name" value="Acyl_CoA_acyltransferase"/>
</dbReference>
<dbReference type="PANTHER" id="PTHR43072:SF23">
    <property type="entry name" value="UPF0039 PROTEIN C11D3.02C"/>
    <property type="match status" value="1"/>
</dbReference>
<keyword evidence="2" id="KW-0012">Acyltransferase</keyword>
<gene>
    <name evidence="4" type="ORF">AFM12_07430</name>
</gene>
<dbReference type="InterPro" id="IPR000182">
    <property type="entry name" value="GNAT_dom"/>
</dbReference>
<dbReference type="EMBL" id="LGTQ01000006">
    <property type="protein sequence ID" value="KPM48458.1"/>
    <property type="molecule type" value="Genomic_DNA"/>
</dbReference>
<dbReference type="Gene3D" id="3.40.630.30">
    <property type="match status" value="1"/>
</dbReference>
<sequence>MQIVPIKEAMFPQISRIYEQGISTGMATFETQVPDFQTWNDKYLKHSRLAIIEGEDVLGWSTLSAVSKRPVYCGVAELSIYLAKEARSRGLGQMLLEALITSSEANGIWSIQSSIFPQNTVSIKLHLKCGFRQIGYKEKIGYGDGRWQDNVLFERRSTVVGV</sequence>
<protein>
    <submittedName>
        <fullName evidence="4">Phosphinothricin acetyltransferase</fullName>
    </submittedName>
</protein>
<dbReference type="GO" id="GO:0016747">
    <property type="term" value="F:acyltransferase activity, transferring groups other than amino-acyl groups"/>
    <property type="evidence" value="ECO:0007669"/>
    <property type="project" value="InterPro"/>
</dbReference>
<name>A0A0P7C7Q3_9BACT</name>
<evidence type="ECO:0000256" key="2">
    <source>
        <dbReference type="ARBA" id="ARBA00023315"/>
    </source>
</evidence>
<keyword evidence="5" id="KW-1185">Reference proteome</keyword>
<evidence type="ECO:0000313" key="4">
    <source>
        <dbReference type="EMBL" id="KPM48458.1"/>
    </source>
</evidence>
<dbReference type="CDD" id="cd04301">
    <property type="entry name" value="NAT_SF"/>
    <property type="match status" value="1"/>
</dbReference>
<dbReference type="SUPFAM" id="SSF55729">
    <property type="entry name" value="Acyl-CoA N-acyltransferases (Nat)"/>
    <property type="match status" value="1"/>
</dbReference>
<keyword evidence="1 4" id="KW-0808">Transferase</keyword>
<dbReference type="PROSITE" id="PS51186">
    <property type="entry name" value="GNAT"/>
    <property type="match status" value="1"/>
</dbReference>
<evidence type="ECO:0000256" key="1">
    <source>
        <dbReference type="ARBA" id="ARBA00022679"/>
    </source>
</evidence>
<dbReference type="Proteomes" id="UP000050454">
    <property type="component" value="Unassembled WGS sequence"/>
</dbReference>
<dbReference type="STRING" id="1605367.AFM12_07430"/>
<dbReference type="PANTHER" id="PTHR43072">
    <property type="entry name" value="N-ACETYLTRANSFERASE"/>
    <property type="match status" value="1"/>
</dbReference>
<reference evidence="4 5" key="1">
    <citation type="submission" date="2015-07" db="EMBL/GenBank/DDBJ databases">
        <title>The draft genome sequence of Leadbetterella sp. JN14-9.</title>
        <authorList>
            <person name="Liu Y."/>
            <person name="Du J."/>
            <person name="Shao Z."/>
        </authorList>
    </citation>
    <scope>NUCLEOTIDE SEQUENCE [LARGE SCALE GENOMIC DNA]</scope>
    <source>
        <strain evidence="4 5">JN14-9</strain>
    </source>
</reference>
<evidence type="ECO:0000259" key="3">
    <source>
        <dbReference type="PROSITE" id="PS51186"/>
    </source>
</evidence>
<dbReference type="RefSeq" id="WP_055146079.1">
    <property type="nucleotide sequence ID" value="NZ_JXSZ01000006.1"/>
</dbReference>
<dbReference type="OrthoDB" id="9799096at2"/>
<comment type="caution">
    <text evidence="4">The sequence shown here is derived from an EMBL/GenBank/DDBJ whole genome shotgun (WGS) entry which is preliminary data.</text>
</comment>
<dbReference type="AlphaFoldDB" id="A0A0P7C7Q3"/>
<evidence type="ECO:0000313" key="5">
    <source>
        <dbReference type="Proteomes" id="UP000050454"/>
    </source>
</evidence>
<feature type="domain" description="N-acetyltransferase" evidence="3">
    <location>
        <begin position="1"/>
        <end position="152"/>
    </location>
</feature>
<accession>A0A0P7C7Q3</accession>
<dbReference type="Pfam" id="PF13420">
    <property type="entry name" value="Acetyltransf_4"/>
    <property type="match status" value="1"/>
</dbReference>